<keyword evidence="4" id="KW-1185">Reference proteome</keyword>
<dbReference type="GO" id="GO:0051701">
    <property type="term" value="P:biological process involved in interaction with host"/>
    <property type="evidence" value="ECO:0007669"/>
    <property type="project" value="UniProtKB-ARBA"/>
</dbReference>
<reference evidence="3 4" key="1">
    <citation type="submission" date="2017-05" db="EMBL/GenBank/DDBJ databases">
        <title>The isolation and characterization of 16 novel Shigella-infecting phages from the environment.</title>
        <authorList>
            <person name="Doore S.M."/>
            <person name="Schrad J.R."/>
            <person name="Dover J.A."/>
            <person name="Parent K.N."/>
        </authorList>
    </citation>
    <scope>NUCLEOTIDE SEQUENCE [LARGE SCALE GENOMIC DNA]</scope>
</reference>
<dbReference type="GO" id="GO:0044423">
    <property type="term" value="C:virion component"/>
    <property type="evidence" value="ECO:0007669"/>
    <property type="project" value="UniProtKB-KW"/>
</dbReference>
<proteinExistence type="predicted"/>
<evidence type="ECO:0000313" key="3">
    <source>
        <dbReference type="EMBL" id="ATE86083.1"/>
    </source>
</evidence>
<dbReference type="InterPro" id="IPR012334">
    <property type="entry name" value="Pectin_lyas_fold"/>
</dbReference>
<dbReference type="InterPro" id="IPR011050">
    <property type="entry name" value="Pectin_lyase_fold/virulence"/>
</dbReference>
<evidence type="ECO:0000313" key="4">
    <source>
        <dbReference type="Proteomes" id="UP000226171"/>
    </source>
</evidence>
<keyword evidence="2" id="KW-0946">Virion</keyword>
<comment type="subcellular location">
    <subcellularLocation>
        <location evidence="1">Virion</location>
    </subcellularLocation>
</comment>
<evidence type="ECO:0000256" key="1">
    <source>
        <dbReference type="ARBA" id="ARBA00004328"/>
    </source>
</evidence>
<accession>A0A291AYM7</accession>
<sequence length="752" mass="79000">MAIYDLGTASLAANGEITGVGTTWKAPLTLIRVGATIVFKTEPVQIYTISEIISDTQINVYNPNSETAPAGTGYAILAHDGITVQGLAQDVAETLRYYQSKETSIESLIEIIENSDIDVIDGKIQEMQQILSSTMAAEASAKSSSDSALEYSNESINSSNESKSARDEAVAAKNSTIEAINNAGDAGTLVTLSNSSGASLIGTADGVTVQEAITNINSELSSVSGLRGDLASVDGSSLVYLPSYDDLRSYSGTATYLYVRGRSAGTTLACGWFGISLEDTTTPDDDGTILVDALNRRWVRIFNGVLLPEWFGADPSGTSDCTSAFNKCFASAKGKEVKLGGKYKFLNPIVVDYGDQYSLKVSGTGSSNHKSGAKTDNYCYLDFDDIPEGSRALTFKGVRGLNLNDFHISHRKASSSVSIALWITQLDNFKIDGLSIDSNSGPSGQGIRFGESSGEDCAFMGSVSNCKVWMHGGGPAFAVQPLCTSITLKNCYQIGGYYYFQGCIYMSMLSCASEGSQVNGYGYVLYSVKGLTAINCAGEGNKNGVFYISNGSSNVEIISPFGSGNNSGNTAIPGALVYVDGSSGFNANIHIDNPVSENQGSNTVNDIGFSSSNKNISVSNVYSQNLSKGIGGSDSWAALDLSVSGDLSQRRFTFTTSGFTVSSPVMSGRYVRNGKRVDFHLSFSGSSVINTTLGSSLLQLPFGSLVAESVCSVTSNTGTSFGNAIINSSGNIYLPTTSGATGFVISGSIITE</sequence>
<protein>
    <submittedName>
        <fullName evidence="3">Putative structural protein</fullName>
    </submittedName>
</protein>
<dbReference type="GO" id="GO:0019058">
    <property type="term" value="P:viral life cycle"/>
    <property type="evidence" value="ECO:0007669"/>
    <property type="project" value="UniProtKB-ARBA"/>
</dbReference>
<evidence type="ECO:0000256" key="2">
    <source>
        <dbReference type="ARBA" id="ARBA00022844"/>
    </source>
</evidence>
<gene>
    <name evidence="3" type="ORF">Sd1_gp17</name>
</gene>
<dbReference type="Proteomes" id="UP000226171">
    <property type="component" value="Segment"/>
</dbReference>
<name>A0A291AYM7_9CAUD</name>
<dbReference type="EMBL" id="MF158042">
    <property type="protein sequence ID" value="ATE86083.1"/>
    <property type="molecule type" value="Genomic_DNA"/>
</dbReference>
<dbReference type="SUPFAM" id="SSF51126">
    <property type="entry name" value="Pectin lyase-like"/>
    <property type="match status" value="1"/>
</dbReference>
<dbReference type="Gene3D" id="2.160.20.10">
    <property type="entry name" value="Single-stranded right-handed beta-helix, Pectin lyase-like"/>
    <property type="match status" value="1"/>
</dbReference>
<organism evidence="3 4">
    <name type="scientific">Shigella phage Sd1</name>
    <dbReference type="NCBI Taxonomy" id="2024313"/>
    <lineage>
        <taxon>Viruses</taxon>
        <taxon>Duplodnaviria</taxon>
        <taxon>Heunggongvirae</taxon>
        <taxon>Uroviricota</taxon>
        <taxon>Caudoviricetes</taxon>
        <taxon>Drexlerviridae</taxon>
        <taxon>Rogunavirinae</taxon>
        <taxon>Wilsonroadvirus</taxon>
        <taxon>Wilsonroadvirus Sd1</taxon>
    </lineage>
</organism>